<dbReference type="PANTHER" id="PTHR33127">
    <property type="entry name" value="TRANSMEMBRANE PROTEIN"/>
    <property type="match status" value="1"/>
</dbReference>
<keyword evidence="3" id="KW-1185">Reference proteome</keyword>
<comment type="caution">
    <text evidence="2">The sequence shown here is derived from an EMBL/GenBank/DDBJ whole genome shotgun (WGS) entry which is preliminary data.</text>
</comment>
<protein>
    <recommendedName>
        <fullName evidence="1">KIB1-4 beta-propeller domain-containing protein</fullName>
    </recommendedName>
</protein>
<accession>A0AAV6Y3Q1</accession>
<evidence type="ECO:0000313" key="2">
    <source>
        <dbReference type="EMBL" id="KAG8386108.1"/>
    </source>
</evidence>
<organism evidence="2 3">
    <name type="scientific">Buddleja alternifolia</name>
    <dbReference type="NCBI Taxonomy" id="168488"/>
    <lineage>
        <taxon>Eukaryota</taxon>
        <taxon>Viridiplantae</taxon>
        <taxon>Streptophyta</taxon>
        <taxon>Embryophyta</taxon>
        <taxon>Tracheophyta</taxon>
        <taxon>Spermatophyta</taxon>
        <taxon>Magnoliopsida</taxon>
        <taxon>eudicotyledons</taxon>
        <taxon>Gunneridae</taxon>
        <taxon>Pentapetalae</taxon>
        <taxon>asterids</taxon>
        <taxon>lamiids</taxon>
        <taxon>Lamiales</taxon>
        <taxon>Scrophulariaceae</taxon>
        <taxon>Buddlejeae</taxon>
        <taxon>Buddleja</taxon>
    </lineage>
</organism>
<feature type="domain" description="KIB1-4 beta-propeller" evidence="1">
    <location>
        <begin position="428"/>
        <end position="648"/>
    </location>
</feature>
<gene>
    <name evidence="2" type="ORF">BUALT_Bualt03G0114700</name>
</gene>
<reference evidence="2" key="1">
    <citation type="submission" date="2019-10" db="EMBL/GenBank/DDBJ databases">
        <authorList>
            <person name="Zhang R."/>
            <person name="Pan Y."/>
            <person name="Wang J."/>
            <person name="Ma R."/>
            <person name="Yu S."/>
        </authorList>
    </citation>
    <scope>NUCLEOTIDE SEQUENCE</scope>
    <source>
        <strain evidence="2">LA-IB0</strain>
        <tissue evidence="2">Leaf</tissue>
    </source>
</reference>
<dbReference type="InterPro" id="IPR005174">
    <property type="entry name" value="KIB1-4_b-propeller"/>
</dbReference>
<dbReference type="AlphaFoldDB" id="A0AAV6Y3Q1"/>
<dbReference type="Pfam" id="PF03478">
    <property type="entry name" value="Beta-prop_KIB1-4"/>
    <property type="match status" value="2"/>
</dbReference>
<dbReference type="Proteomes" id="UP000826271">
    <property type="component" value="Unassembled WGS sequence"/>
</dbReference>
<feature type="domain" description="KIB1-4 beta-propeller" evidence="1">
    <location>
        <begin position="42"/>
        <end position="289"/>
    </location>
</feature>
<evidence type="ECO:0000259" key="1">
    <source>
        <dbReference type="Pfam" id="PF03478"/>
    </source>
</evidence>
<sequence length="687" mass="79650">MQISRRKRSVVRPSPCPWLVYYHGKGYKDQTFCYNISGPLPVKIYRQKIPVLHDKKVLSCSYGWLVLYDDKRNRFSLCNSSNFDIIRLPSLELSRENEIDSCILSSSPNTPNCKILLFLKNIPSIMRCGLSDEEWSEIRYGNQLKGIELSTRDDIINGPLCFSQPVICGDKIYAKLCEGGCSFLWSIEIVEPVGMALCRLKNFPERDHLCSYRAQEYMVESQGELFSIFFMWGGLGDILKIEMRRLNFDSMDWETLERIKSRSFFICRDYCLSCVASESGCIYFIKSEDPSLYCYNMEDESLSEPLPCPNLPTQWLSPIWILPQAPIRHNKTGSLDLKENAQHDLGKKGSSSSDEETQSYDLPSDLLQHEIIKRLTPVDYLNLRTVGRIYRQVASREKWRTALFSYPLLMNTFRNQSHCSVTISLNQNFLMKIPNSLKDTTICYSNHGWVLMSRKDIVHLYNPFTKDVTSYTCPLEPQESFFFASKPSCSDYILIGISFFYRLMVVVNVRYPGANIWTRHVLVTNCNFNPKGNAPVFFQDAYYYLDRQNGFLGKLKLGKRKCTWEFVAKRPCKRTFQHNFLVECDGELLSVFLGRAERWVGVYKFNQRLGFRRAWERVRSMSNYNLYLSQSPSFSIAASPGGGNKLYFPRFRGCGIVFYSLETGKWQFFGRLNDTKLLLDSCWIKPS</sequence>
<evidence type="ECO:0000313" key="3">
    <source>
        <dbReference type="Proteomes" id="UP000826271"/>
    </source>
</evidence>
<dbReference type="EMBL" id="WHWC01000003">
    <property type="protein sequence ID" value="KAG8386108.1"/>
    <property type="molecule type" value="Genomic_DNA"/>
</dbReference>
<name>A0AAV6Y3Q1_9LAMI</name>
<proteinExistence type="predicted"/>
<dbReference type="PANTHER" id="PTHR33127:SF5">
    <property type="entry name" value="TRANSMEMBRANE PROTEIN"/>
    <property type="match status" value="1"/>
</dbReference>